<evidence type="ECO:0000313" key="5">
    <source>
        <dbReference type="Proteomes" id="UP000547510"/>
    </source>
</evidence>
<dbReference type="InterPro" id="IPR032889">
    <property type="entry name" value="EgtC_Actinobacteria"/>
</dbReference>
<accession>A0A841C6Q0</accession>
<evidence type="ECO:0000256" key="1">
    <source>
        <dbReference type="ARBA" id="ARBA00022962"/>
    </source>
</evidence>
<dbReference type="InterPro" id="IPR052373">
    <property type="entry name" value="Gamma-glu_amide_hydrolase"/>
</dbReference>
<dbReference type="Proteomes" id="UP000547510">
    <property type="component" value="Unassembled WGS sequence"/>
</dbReference>
<dbReference type="GO" id="GO:0016811">
    <property type="term" value="F:hydrolase activity, acting on carbon-nitrogen (but not peptide) bonds, in linear amides"/>
    <property type="evidence" value="ECO:0007669"/>
    <property type="project" value="UniProtKB-UniRule"/>
</dbReference>
<reference evidence="4 5" key="1">
    <citation type="submission" date="2020-08" db="EMBL/GenBank/DDBJ databases">
        <title>Genomic Encyclopedia of Type Strains, Phase III (KMG-III): the genomes of soil and plant-associated and newly described type strains.</title>
        <authorList>
            <person name="Whitman W."/>
        </authorList>
    </citation>
    <scope>NUCLEOTIDE SEQUENCE [LARGE SCALE GENOMIC DNA]</scope>
    <source>
        <strain evidence="4 5">CECT 8640</strain>
    </source>
</reference>
<dbReference type="PANTHER" id="PTHR43187:SF2">
    <property type="entry name" value="GAMMA-GLUTAMYL-HERCYNYLCYSTEINE SULFOXIDE HYDROLASE"/>
    <property type="match status" value="1"/>
</dbReference>
<comment type="function">
    <text evidence="2">Catalyzes the hydrolysis of the gamma-glutamyl amide bond of hercynyl-gamma-L-glutamyl-L-cysteine sulfoxide to produce hercynylcysteine sulfoxide, a step in the biosynthesis pathway of ergothioneine.</text>
</comment>
<dbReference type="CDD" id="cd01908">
    <property type="entry name" value="YafJ"/>
    <property type="match status" value="1"/>
</dbReference>
<dbReference type="AlphaFoldDB" id="A0A841C6Q0"/>
<dbReference type="GO" id="GO:0052699">
    <property type="term" value="P:ergothioneine biosynthetic process"/>
    <property type="evidence" value="ECO:0007669"/>
    <property type="project" value="UniProtKB-UniRule"/>
</dbReference>
<organism evidence="4 5">
    <name type="scientific">Saccharothrix tamanrassetensis</name>
    <dbReference type="NCBI Taxonomy" id="1051531"/>
    <lineage>
        <taxon>Bacteria</taxon>
        <taxon>Bacillati</taxon>
        <taxon>Actinomycetota</taxon>
        <taxon>Actinomycetes</taxon>
        <taxon>Pseudonocardiales</taxon>
        <taxon>Pseudonocardiaceae</taxon>
        <taxon>Saccharothrix</taxon>
    </lineage>
</organism>
<dbReference type="InterPro" id="IPR029055">
    <property type="entry name" value="Ntn_hydrolases_N"/>
</dbReference>
<dbReference type="SUPFAM" id="SSF56235">
    <property type="entry name" value="N-terminal nucleophile aminohydrolases (Ntn hydrolases)"/>
    <property type="match status" value="1"/>
</dbReference>
<dbReference type="PROSITE" id="PS51278">
    <property type="entry name" value="GATASE_TYPE_2"/>
    <property type="match status" value="1"/>
</dbReference>
<comment type="caution">
    <text evidence="4">The sequence shown here is derived from an EMBL/GenBank/DDBJ whole genome shotgun (WGS) entry which is preliminary data.</text>
</comment>
<evidence type="ECO:0000259" key="3">
    <source>
        <dbReference type="PROSITE" id="PS51278"/>
    </source>
</evidence>
<keyword evidence="5" id="KW-1185">Reference proteome</keyword>
<keyword evidence="4" id="KW-0808">Transferase</keyword>
<gene>
    <name evidence="2" type="primary">egtC</name>
    <name evidence="4" type="ORF">FHS29_000772</name>
</gene>
<dbReference type="InterPro" id="IPR026869">
    <property type="entry name" value="EgtC-like"/>
</dbReference>
<dbReference type="UniPathway" id="UPA01014"/>
<dbReference type="Gene3D" id="3.60.20.10">
    <property type="entry name" value="Glutamine Phosphoribosylpyrophosphate, subunit 1, domain 1"/>
    <property type="match status" value="1"/>
</dbReference>
<comment type="pathway">
    <text evidence="2">Amino-acid biosynthesis; ergothioneine biosynthesis.</text>
</comment>
<dbReference type="NCBIfam" id="TIGR03442">
    <property type="entry name" value="ergothioneine biosynthesis protein EgtC"/>
    <property type="match status" value="1"/>
</dbReference>
<dbReference type="Pfam" id="PF13230">
    <property type="entry name" value="GATase_4"/>
    <property type="match status" value="1"/>
</dbReference>
<proteinExistence type="inferred from homology"/>
<dbReference type="PANTHER" id="PTHR43187">
    <property type="entry name" value="GLUTAMINE AMIDOTRANSFERASE DUG3-RELATED"/>
    <property type="match status" value="1"/>
</dbReference>
<keyword evidence="2 4" id="KW-0378">Hydrolase</keyword>
<protein>
    <recommendedName>
        <fullName evidence="2">Gamma-glutamyl-hercynylcysteine sulfoxide hydrolase</fullName>
        <ecNumber evidence="2">3.5.1.118</ecNumber>
    </recommendedName>
    <alternativeName>
        <fullName evidence="2">Gamma-glutamyl hercynylcysteine S-oxide hydrolase</fullName>
    </alternativeName>
</protein>
<keyword evidence="1 2" id="KW-0315">Glutamine amidotransferase</keyword>
<dbReference type="EC" id="3.5.1.118" evidence="2"/>
<name>A0A841C6Q0_9PSEU</name>
<dbReference type="InterPro" id="IPR017808">
    <property type="entry name" value="EgtC"/>
</dbReference>
<comment type="catalytic activity">
    <reaction evidence="2">
        <text>gamma-L-glutamyl-hercynylcysteine S-oxide + H2O = S-(hercyn-2-yl)-L-cysteine S-oxide + L-glutamate</text>
        <dbReference type="Rhea" id="RHEA:42684"/>
        <dbReference type="ChEBI" id="CHEBI:15377"/>
        <dbReference type="ChEBI" id="CHEBI:29985"/>
        <dbReference type="ChEBI" id="CHEBI:82703"/>
        <dbReference type="ChEBI" id="CHEBI:82706"/>
        <dbReference type="EC" id="3.5.1.118"/>
    </reaction>
</comment>
<evidence type="ECO:0000313" key="4">
    <source>
        <dbReference type="EMBL" id="MBB5954202.1"/>
    </source>
</evidence>
<evidence type="ECO:0000256" key="2">
    <source>
        <dbReference type="HAMAP-Rule" id="MF_02036"/>
    </source>
</evidence>
<feature type="domain" description="Glutamine amidotransferase type-2" evidence="3">
    <location>
        <begin position="2"/>
        <end position="253"/>
    </location>
</feature>
<dbReference type="RefSeq" id="WP_184688197.1">
    <property type="nucleotide sequence ID" value="NZ_JACHJN010000001.1"/>
</dbReference>
<dbReference type="InterPro" id="IPR017932">
    <property type="entry name" value="GATase_2_dom"/>
</dbReference>
<sequence>MCRHLAYLGPAVPIAALVHDPPHSLLRQSYAPRDMRGGGTVNVDGYGVGWYPAPGGPAVRYRRTGTLWSDENLAALSRVLVSGAVLAAVRSATTGMPVVETACAPFTDGQWLFSHNGRLTGWPGSVADLAKSLPVADLLTLDAPTDSALLWALVRARLATAPPAAVLASVVSEVAAAAPGSRLNLLLTNGTVLVGTTWTHSLWVRSDDGAVTVSSEPLDDDPRWREVPDRHVVTATLTPQKTTTVDVQPMGRR</sequence>
<dbReference type="EMBL" id="JACHJN010000001">
    <property type="protein sequence ID" value="MBB5954202.1"/>
    <property type="molecule type" value="Genomic_DNA"/>
</dbReference>
<dbReference type="GO" id="GO:0016740">
    <property type="term" value="F:transferase activity"/>
    <property type="evidence" value="ECO:0007669"/>
    <property type="project" value="UniProtKB-KW"/>
</dbReference>
<dbReference type="HAMAP" id="MF_02036">
    <property type="entry name" value="EgtC"/>
    <property type="match status" value="1"/>
</dbReference>